<comment type="caution">
    <text evidence="9">The sequence shown here is derived from an EMBL/GenBank/DDBJ whole genome shotgun (WGS) entry which is preliminary data.</text>
</comment>
<dbReference type="GO" id="GO:0005886">
    <property type="term" value="C:plasma membrane"/>
    <property type="evidence" value="ECO:0007669"/>
    <property type="project" value="UniProtKB-SubCell"/>
</dbReference>
<evidence type="ECO:0000256" key="8">
    <source>
        <dbReference type="SAM" id="Phobius"/>
    </source>
</evidence>
<dbReference type="SUPFAM" id="SSF81345">
    <property type="entry name" value="ABC transporter involved in vitamin B12 uptake, BtuC"/>
    <property type="match status" value="1"/>
</dbReference>
<dbReference type="Proteomes" id="UP000262699">
    <property type="component" value="Unassembled WGS sequence"/>
</dbReference>
<gene>
    <name evidence="9" type="ORF">DEP91_10985</name>
</gene>
<dbReference type="EMBL" id="DOYJ01000305">
    <property type="protein sequence ID" value="HCB76675.1"/>
    <property type="molecule type" value="Genomic_DNA"/>
</dbReference>
<accession>A0A3D0WD54</accession>
<evidence type="ECO:0000256" key="4">
    <source>
        <dbReference type="ARBA" id="ARBA00022475"/>
    </source>
</evidence>
<evidence type="ECO:0000256" key="3">
    <source>
        <dbReference type="ARBA" id="ARBA00022448"/>
    </source>
</evidence>
<keyword evidence="7 8" id="KW-0472">Membrane</keyword>
<keyword evidence="4" id="KW-1003">Cell membrane</keyword>
<evidence type="ECO:0000256" key="1">
    <source>
        <dbReference type="ARBA" id="ARBA00004651"/>
    </source>
</evidence>
<dbReference type="CDD" id="cd06550">
    <property type="entry name" value="TM_ABC_iron-siderophores_like"/>
    <property type="match status" value="1"/>
</dbReference>
<dbReference type="InterPro" id="IPR037294">
    <property type="entry name" value="ABC_BtuC-like"/>
</dbReference>
<evidence type="ECO:0000313" key="9">
    <source>
        <dbReference type="EMBL" id="HCB76675.1"/>
    </source>
</evidence>
<dbReference type="AlphaFoldDB" id="A0A3D0WD54"/>
<evidence type="ECO:0000313" key="10">
    <source>
        <dbReference type="Proteomes" id="UP000262699"/>
    </source>
</evidence>
<evidence type="ECO:0000256" key="5">
    <source>
        <dbReference type="ARBA" id="ARBA00022692"/>
    </source>
</evidence>
<feature type="transmembrane region" description="Helical" evidence="8">
    <location>
        <begin position="187"/>
        <end position="208"/>
    </location>
</feature>
<feature type="transmembrane region" description="Helical" evidence="8">
    <location>
        <begin position="53"/>
        <end position="73"/>
    </location>
</feature>
<protein>
    <submittedName>
        <fullName evidence="9">ABC transporter permease</fullName>
    </submittedName>
</protein>
<name>A0A3D0WD54_9SPHN</name>
<proteinExistence type="inferred from homology"/>
<evidence type="ECO:0000256" key="6">
    <source>
        <dbReference type="ARBA" id="ARBA00022989"/>
    </source>
</evidence>
<feature type="transmembrane region" description="Helical" evidence="8">
    <location>
        <begin position="111"/>
        <end position="131"/>
    </location>
</feature>
<evidence type="ECO:0000256" key="2">
    <source>
        <dbReference type="ARBA" id="ARBA00007935"/>
    </source>
</evidence>
<organism evidence="9 10">
    <name type="scientific">Sphingomonas bacterium</name>
    <dbReference type="NCBI Taxonomy" id="1895847"/>
    <lineage>
        <taxon>Bacteria</taxon>
        <taxon>Pseudomonadati</taxon>
        <taxon>Pseudomonadota</taxon>
        <taxon>Alphaproteobacteria</taxon>
        <taxon>Sphingomonadales</taxon>
        <taxon>Sphingomonadaceae</taxon>
        <taxon>Sphingomonas</taxon>
    </lineage>
</organism>
<comment type="subcellular location">
    <subcellularLocation>
        <location evidence="1">Cell membrane</location>
        <topology evidence="1">Multi-pass membrane protein</topology>
    </subcellularLocation>
</comment>
<dbReference type="PANTHER" id="PTHR30472:SF25">
    <property type="entry name" value="ABC TRANSPORTER PERMEASE PROTEIN MJ0876-RELATED"/>
    <property type="match status" value="1"/>
</dbReference>
<feature type="transmembrane region" description="Helical" evidence="8">
    <location>
        <begin position="138"/>
        <end position="159"/>
    </location>
</feature>
<dbReference type="Pfam" id="PF01032">
    <property type="entry name" value="FecCD"/>
    <property type="match status" value="1"/>
</dbReference>
<keyword evidence="3" id="KW-0813">Transport</keyword>
<keyword evidence="5 8" id="KW-0812">Transmembrane</keyword>
<keyword evidence="6 8" id="KW-1133">Transmembrane helix</keyword>
<evidence type="ECO:0000256" key="7">
    <source>
        <dbReference type="ARBA" id="ARBA00023136"/>
    </source>
</evidence>
<reference evidence="9 10" key="1">
    <citation type="journal article" date="2018" name="Nat. Biotechnol.">
        <title>A standardized bacterial taxonomy based on genome phylogeny substantially revises the tree of life.</title>
        <authorList>
            <person name="Parks D.H."/>
            <person name="Chuvochina M."/>
            <person name="Waite D.W."/>
            <person name="Rinke C."/>
            <person name="Skarshewski A."/>
            <person name="Chaumeil P.A."/>
            <person name="Hugenholtz P."/>
        </authorList>
    </citation>
    <scope>NUCLEOTIDE SEQUENCE [LARGE SCALE GENOMIC DNA]</scope>
    <source>
        <strain evidence="9">UBA9015</strain>
    </source>
</reference>
<dbReference type="Gene3D" id="1.10.3470.10">
    <property type="entry name" value="ABC transporter involved in vitamin B12 uptake, BtuC"/>
    <property type="match status" value="1"/>
</dbReference>
<sequence>MRLVLPLLTLAILALAAVSLLAGPVWLSPATVAAALADPQPSLARLLIVEVRLPRLVLSLMVGAILGLAGAVLQGLLRNPLAEPGLLGASSGASLGAVIAIYYGFAASAGLATPIFALVGALVAVGIAFALSRTGGTLSLILAGVAVSTLASAGVSLALNLAPNPFAAYEIVTWLMGSLADRSWDHVTLAAPFIALGATLLAFTARGLDALTLGERQAESLGVDVSRLRPLALIGTAAGVGARLMLRVGGKVGPMSGDPLDLEVEVLACRADAAQAGLVPGSRDPLGAAVALRVQGVDVVLNSIRQQVFSPDCFTELGIALKSKRLAVVKSTQHFRAGFDPLAASTVYADTPGSLRINLGELPYRHLRRPLWPMDGD</sequence>
<feature type="transmembrane region" description="Helical" evidence="8">
    <location>
        <begin position="85"/>
        <end position="105"/>
    </location>
</feature>
<dbReference type="GO" id="GO:0022857">
    <property type="term" value="F:transmembrane transporter activity"/>
    <property type="evidence" value="ECO:0007669"/>
    <property type="project" value="InterPro"/>
</dbReference>
<comment type="similarity">
    <text evidence="2">Belongs to the binding-protein-dependent transport system permease family. FecCD subfamily.</text>
</comment>
<dbReference type="InterPro" id="IPR000522">
    <property type="entry name" value="ABC_transptr_permease_BtuC"/>
</dbReference>
<dbReference type="PANTHER" id="PTHR30472">
    <property type="entry name" value="FERRIC ENTEROBACTIN TRANSPORT SYSTEM PERMEASE PROTEIN"/>
    <property type="match status" value="1"/>
</dbReference>